<gene>
    <name evidence="1" type="ORF">GCM10009564_33020</name>
</gene>
<accession>A0ABP4DJA3</accession>
<comment type="caution">
    <text evidence="1">The sequence shown here is derived from an EMBL/GenBank/DDBJ whole genome shotgun (WGS) entry which is preliminary data.</text>
</comment>
<name>A0ABP4DJA3_9ACTN</name>
<keyword evidence="2" id="KW-1185">Reference proteome</keyword>
<dbReference type="Proteomes" id="UP001501072">
    <property type="component" value="Unassembled WGS sequence"/>
</dbReference>
<evidence type="ECO:0000313" key="2">
    <source>
        <dbReference type="Proteomes" id="UP001501072"/>
    </source>
</evidence>
<sequence>MTDRISEPHTESGGDWAKDLAHERLAELTLTHLRSAEAAAKAAEAARTLARGHGR</sequence>
<dbReference type="RefSeq" id="WP_346073360.1">
    <property type="nucleotide sequence ID" value="NZ_BAAAHU010000032.1"/>
</dbReference>
<protein>
    <submittedName>
        <fullName evidence="1">Uncharacterized protein</fullName>
    </submittedName>
</protein>
<proteinExistence type="predicted"/>
<organism evidence="1 2">
    <name type="scientific">Streptomyces thermogriseus</name>
    <dbReference type="NCBI Taxonomy" id="75292"/>
    <lineage>
        <taxon>Bacteria</taxon>
        <taxon>Bacillati</taxon>
        <taxon>Actinomycetota</taxon>
        <taxon>Actinomycetes</taxon>
        <taxon>Kitasatosporales</taxon>
        <taxon>Streptomycetaceae</taxon>
        <taxon>Streptomyces</taxon>
    </lineage>
</organism>
<evidence type="ECO:0000313" key="1">
    <source>
        <dbReference type="EMBL" id="GAA1011616.1"/>
    </source>
</evidence>
<dbReference type="EMBL" id="BAAAHU010000032">
    <property type="protein sequence ID" value="GAA1011616.1"/>
    <property type="molecule type" value="Genomic_DNA"/>
</dbReference>
<reference evidence="2" key="1">
    <citation type="journal article" date="2019" name="Int. J. Syst. Evol. Microbiol.">
        <title>The Global Catalogue of Microorganisms (GCM) 10K type strain sequencing project: providing services to taxonomists for standard genome sequencing and annotation.</title>
        <authorList>
            <consortium name="The Broad Institute Genomics Platform"/>
            <consortium name="The Broad Institute Genome Sequencing Center for Infectious Disease"/>
            <person name="Wu L."/>
            <person name="Ma J."/>
        </authorList>
    </citation>
    <scope>NUCLEOTIDE SEQUENCE [LARGE SCALE GENOMIC DNA]</scope>
    <source>
        <strain evidence="2">JCM 11269</strain>
    </source>
</reference>